<keyword evidence="3" id="KW-1185">Reference proteome</keyword>
<proteinExistence type="predicted"/>
<dbReference type="OrthoDB" id="4274110at2759"/>
<reference evidence="3" key="1">
    <citation type="journal article" date="2015" name="Genome Announc.">
        <title>Draft genome sequence of the fungus Penicillium brasilianum MG11.</title>
        <authorList>
            <person name="Horn F."/>
            <person name="Linde J."/>
            <person name="Mattern D.J."/>
            <person name="Walther G."/>
            <person name="Guthke R."/>
            <person name="Brakhage A.A."/>
            <person name="Valiante V."/>
        </authorList>
    </citation>
    <scope>NUCLEOTIDE SEQUENCE [LARGE SCALE GENOMIC DNA]</scope>
    <source>
        <strain evidence="3">MG11</strain>
    </source>
</reference>
<gene>
    <name evidence="2" type="ORF">PMG11_11037</name>
</gene>
<dbReference type="EMBL" id="CDHK01000017">
    <property type="protein sequence ID" value="CEJ62540.1"/>
    <property type="molecule type" value="Genomic_DNA"/>
</dbReference>
<evidence type="ECO:0000313" key="3">
    <source>
        <dbReference type="Proteomes" id="UP000042958"/>
    </source>
</evidence>
<name>A0A0F7U4A7_PENBI</name>
<protein>
    <submittedName>
        <fullName evidence="2">Uncharacterized protein</fullName>
    </submittedName>
</protein>
<evidence type="ECO:0000256" key="1">
    <source>
        <dbReference type="SAM" id="MobiDB-lite"/>
    </source>
</evidence>
<organism evidence="2 3">
    <name type="scientific">Penicillium brasilianum</name>
    <dbReference type="NCBI Taxonomy" id="104259"/>
    <lineage>
        <taxon>Eukaryota</taxon>
        <taxon>Fungi</taxon>
        <taxon>Dikarya</taxon>
        <taxon>Ascomycota</taxon>
        <taxon>Pezizomycotina</taxon>
        <taxon>Eurotiomycetes</taxon>
        <taxon>Eurotiomycetidae</taxon>
        <taxon>Eurotiales</taxon>
        <taxon>Aspergillaceae</taxon>
        <taxon>Penicillium</taxon>
    </lineage>
</organism>
<sequence length="107" mass="11907">MVITHITEHDETSIGLYTEWLQMFPPKPSRPSVSYDRSESAAASPDDNCAFEYAEEQSFAEEHQDTMDEDIQELVEEEDLTMGTLSVIHGGNGTSLEDSLSDPRLPG</sequence>
<accession>A0A0F7U4A7</accession>
<evidence type="ECO:0000313" key="2">
    <source>
        <dbReference type="EMBL" id="CEJ62540.1"/>
    </source>
</evidence>
<feature type="region of interest" description="Disordered" evidence="1">
    <location>
        <begin position="27"/>
        <end position="47"/>
    </location>
</feature>
<dbReference type="Proteomes" id="UP000042958">
    <property type="component" value="Unassembled WGS sequence"/>
</dbReference>
<feature type="region of interest" description="Disordered" evidence="1">
    <location>
        <begin position="86"/>
        <end position="107"/>
    </location>
</feature>
<dbReference type="AlphaFoldDB" id="A0A0F7U4A7"/>